<gene>
    <name evidence="2" type="ORF">GCM10010191_34060</name>
</gene>
<reference evidence="2 3" key="1">
    <citation type="journal article" date="2019" name="Int. J. Syst. Evol. Microbiol.">
        <title>The Global Catalogue of Microorganisms (GCM) 10K type strain sequencing project: providing services to taxonomists for standard genome sequencing and annotation.</title>
        <authorList>
            <consortium name="The Broad Institute Genomics Platform"/>
            <consortium name="The Broad Institute Genome Sequencing Center for Infectious Disease"/>
            <person name="Wu L."/>
            <person name="Ma J."/>
        </authorList>
    </citation>
    <scope>NUCLEOTIDE SEQUENCE [LARGE SCALE GENOMIC DNA]</scope>
    <source>
        <strain evidence="2 3">JCM 3325</strain>
    </source>
</reference>
<comment type="caution">
    <text evidence="2">The sequence shown here is derived from an EMBL/GenBank/DDBJ whole genome shotgun (WGS) entry which is preliminary data.</text>
</comment>
<evidence type="ECO:0000313" key="2">
    <source>
        <dbReference type="EMBL" id="GAA2420062.1"/>
    </source>
</evidence>
<dbReference type="EMBL" id="BAAARW010000012">
    <property type="protein sequence ID" value="GAA2420062.1"/>
    <property type="molecule type" value="Genomic_DNA"/>
</dbReference>
<feature type="chain" id="PRO_5045901203" description="Superoxide dismutase family protein" evidence="1">
    <location>
        <begin position="25"/>
        <end position="172"/>
    </location>
</feature>
<name>A0ABN3J1R8_9ACTN</name>
<organism evidence="2 3">
    <name type="scientific">Actinomadura vinacea</name>
    <dbReference type="NCBI Taxonomy" id="115336"/>
    <lineage>
        <taxon>Bacteria</taxon>
        <taxon>Bacillati</taxon>
        <taxon>Actinomycetota</taxon>
        <taxon>Actinomycetes</taxon>
        <taxon>Streptosporangiales</taxon>
        <taxon>Thermomonosporaceae</taxon>
        <taxon>Actinomadura</taxon>
    </lineage>
</organism>
<proteinExistence type="predicted"/>
<protein>
    <recommendedName>
        <fullName evidence="4">Superoxide dismutase family protein</fullName>
    </recommendedName>
</protein>
<keyword evidence="1" id="KW-0732">Signal</keyword>
<accession>A0ABN3J1R8</accession>
<evidence type="ECO:0008006" key="4">
    <source>
        <dbReference type="Google" id="ProtNLM"/>
    </source>
</evidence>
<dbReference type="Proteomes" id="UP001501231">
    <property type="component" value="Unassembled WGS sequence"/>
</dbReference>
<evidence type="ECO:0000256" key="1">
    <source>
        <dbReference type="SAM" id="SignalP"/>
    </source>
</evidence>
<dbReference type="RefSeq" id="WP_344589945.1">
    <property type="nucleotide sequence ID" value="NZ_BAAARW010000012.1"/>
</dbReference>
<feature type="signal peptide" evidence="1">
    <location>
        <begin position="1"/>
        <end position="24"/>
    </location>
</feature>
<sequence length="172" mass="18922">MRRAAVVSVVAGAVFGLLATPAAACPQHRAGVIKAKGPTYTYHRGYTRVKEVVAVRSARGRTVVDLYVSGFPRSAVGRRFGAHVHRNKCGPRPVQAGRAYQRQARRGTPLRAREIWMDLRIRRDGRGHARAVVPWRIPRGHANSLVIHSKPTISRSAEAGARLFCTTVPFGR</sequence>
<evidence type="ECO:0000313" key="3">
    <source>
        <dbReference type="Proteomes" id="UP001501231"/>
    </source>
</evidence>
<keyword evidence="3" id="KW-1185">Reference proteome</keyword>